<dbReference type="EMBL" id="CP032228">
    <property type="protein sequence ID" value="QFI61869.1"/>
    <property type="molecule type" value="Genomic_DNA"/>
</dbReference>
<protein>
    <submittedName>
        <fullName evidence="1">Uncharacterized protein</fullName>
    </submittedName>
</protein>
<dbReference type="AlphaFoldDB" id="A0A5P6N7G6"/>
<dbReference type="Proteomes" id="UP000325385">
    <property type="component" value="Chromosome"/>
</dbReference>
<proteinExistence type="predicted"/>
<accession>A0A5P6N7G6</accession>
<evidence type="ECO:0000313" key="1">
    <source>
        <dbReference type="EMBL" id="QFI61869.1"/>
    </source>
</evidence>
<dbReference type="GeneID" id="69695696"/>
<organism evidence="1 2">
    <name type="scientific">Qipengyuania flava</name>
    <dbReference type="NCBI Taxonomy" id="192812"/>
    <lineage>
        <taxon>Bacteria</taxon>
        <taxon>Pseudomonadati</taxon>
        <taxon>Pseudomonadota</taxon>
        <taxon>Alphaproteobacteria</taxon>
        <taxon>Sphingomonadales</taxon>
        <taxon>Erythrobacteraceae</taxon>
        <taxon>Qipengyuania</taxon>
    </lineage>
</organism>
<evidence type="ECO:0000313" key="2">
    <source>
        <dbReference type="Proteomes" id="UP000325385"/>
    </source>
</evidence>
<sequence>MTSIRATVTEMELRCIRITRVPSLTSLPATGPITLLDEPLRRATLVDGDAPGWEHVVRRHAIGIFMAQRLGGASRDGRTVAQWLGELEAQSRELLGEPGHGVLLCLEAFEREPAALGQAVELGDHRVTLDDAPFERTMARLDATADLAAAVLVLAGFDGVLQGSRTVGTVAYAFEADEACVTYLLDAKVSASMSVRARLDAEQADEAAQIARALAAAPDNLRHVPRLLSASHAADGDPLHAFMTAWTALEAFVTATFPIHEEEWAKRLAQVPGDGSGFALARIRQVMKGRFRLDDKFAIVAGALDPEHADADLREFSTLRRNRNRFLHTLDGDPAGLPVGSARRLVAKYLPLHLRRR</sequence>
<dbReference type="RefSeq" id="WP_192796933.1">
    <property type="nucleotide sequence ID" value="NZ_CP032228.1"/>
</dbReference>
<reference evidence="2" key="1">
    <citation type="submission" date="2018-09" db="EMBL/GenBank/DDBJ databases">
        <title>Nocardia yunnanensis sp. nov., an actinomycete isolated from a soil sample.</title>
        <authorList>
            <person name="Zhang J."/>
        </authorList>
    </citation>
    <scope>NUCLEOTIDE SEQUENCE [LARGE SCALE GENOMIC DNA]</scope>
    <source>
        <strain evidence="2">21-3</strain>
    </source>
</reference>
<name>A0A5P6N7G6_9SPHN</name>
<gene>
    <name evidence="1" type="ORF">D0Y83_00165</name>
</gene>